<keyword evidence="5" id="KW-0653">Protein transport</keyword>
<evidence type="ECO:0000256" key="8">
    <source>
        <dbReference type="ARBA" id="ARBA00023186"/>
    </source>
</evidence>
<dbReference type="AlphaFoldDB" id="I4EG87"/>
<comment type="subcellular location">
    <subcellularLocation>
        <location evidence="1">Cell membrane</location>
        <topology evidence="1">Multi-pass membrane protein</topology>
    </subcellularLocation>
    <subcellularLocation>
        <location evidence="9">Membrane</location>
        <topology evidence="9">Multi-pass membrane protein</topology>
    </subcellularLocation>
</comment>
<dbReference type="RefSeq" id="WP_008477234.1">
    <property type="nucleotide sequence ID" value="NZ_CAGS01000181.1"/>
</dbReference>
<protein>
    <submittedName>
        <fullName evidence="13">60 kDa inner membrane insertion protein</fullName>
    </submittedName>
</protein>
<gene>
    <name evidence="13" type="ORF">NITHO_2610011</name>
</gene>
<evidence type="ECO:0000256" key="2">
    <source>
        <dbReference type="ARBA" id="ARBA00022448"/>
    </source>
</evidence>
<name>I4EG87_9BACT</name>
<evidence type="ECO:0000256" key="4">
    <source>
        <dbReference type="ARBA" id="ARBA00022692"/>
    </source>
</evidence>
<dbReference type="GO" id="GO:0005886">
    <property type="term" value="C:plasma membrane"/>
    <property type="evidence" value="ECO:0007669"/>
    <property type="project" value="UniProtKB-SubCell"/>
</dbReference>
<reference evidence="13 14" key="1">
    <citation type="journal article" date="2012" name="ISME J.">
        <title>Nitrification expanded: discovery, physiology and genomics of a nitrite-oxidizing bacterium from the phylum Chloroflexi.</title>
        <authorList>
            <person name="Sorokin D.Y."/>
            <person name="Lucker S."/>
            <person name="Vejmelkova D."/>
            <person name="Kostrikina N.A."/>
            <person name="Kleerebezem R."/>
            <person name="Rijpstra W.I."/>
            <person name="Damste J.S."/>
            <person name="Le Paslier D."/>
            <person name="Muyzer G."/>
            <person name="Wagner M."/>
            <person name="van Loosdrecht M.C."/>
            <person name="Daims H."/>
        </authorList>
    </citation>
    <scope>NUCLEOTIDE SEQUENCE [LARGE SCALE GENOMIC DNA]</scope>
    <source>
        <strain evidence="14">none</strain>
    </source>
</reference>
<organism evidence="13 14">
    <name type="scientific">Nitrolancea hollandica Lb</name>
    <dbReference type="NCBI Taxonomy" id="1129897"/>
    <lineage>
        <taxon>Bacteria</taxon>
        <taxon>Pseudomonadati</taxon>
        <taxon>Thermomicrobiota</taxon>
        <taxon>Thermomicrobia</taxon>
        <taxon>Sphaerobacterales</taxon>
        <taxon>Sphaerobacterineae</taxon>
        <taxon>Sphaerobacteraceae</taxon>
        <taxon>Nitrolancea</taxon>
    </lineage>
</organism>
<keyword evidence="7 11" id="KW-0472">Membrane</keyword>
<feature type="compositionally biased region" description="Basic and acidic residues" evidence="10">
    <location>
        <begin position="269"/>
        <end position="278"/>
    </location>
</feature>
<dbReference type="InterPro" id="IPR001708">
    <property type="entry name" value="YidC/ALB3/OXA1/COX18"/>
</dbReference>
<feature type="domain" description="Membrane insertase YidC/Oxa/ALB C-terminal" evidence="12">
    <location>
        <begin position="26"/>
        <end position="212"/>
    </location>
</feature>
<feature type="compositionally biased region" description="Basic residues" evidence="10">
    <location>
        <begin position="339"/>
        <end position="350"/>
    </location>
</feature>
<dbReference type="PANTHER" id="PTHR12428:SF65">
    <property type="entry name" value="CYTOCHROME C OXIDASE ASSEMBLY PROTEIN COX18, MITOCHONDRIAL"/>
    <property type="match status" value="1"/>
</dbReference>
<feature type="transmembrane region" description="Helical" evidence="11">
    <location>
        <begin position="177"/>
        <end position="199"/>
    </location>
</feature>
<dbReference type="EMBL" id="CAGS01000181">
    <property type="protein sequence ID" value="CCF83699.1"/>
    <property type="molecule type" value="Genomic_DNA"/>
</dbReference>
<keyword evidence="4 9" id="KW-0812">Transmembrane</keyword>
<dbReference type="Proteomes" id="UP000004221">
    <property type="component" value="Unassembled WGS sequence"/>
</dbReference>
<evidence type="ECO:0000256" key="5">
    <source>
        <dbReference type="ARBA" id="ARBA00022927"/>
    </source>
</evidence>
<dbReference type="NCBIfam" id="TIGR03592">
    <property type="entry name" value="yidC_oxa1_cterm"/>
    <property type="match status" value="1"/>
</dbReference>
<proteinExistence type="inferred from homology"/>
<evidence type="ECO:0000259" key="12">
    <source>
        <dbReference type="Pfam" id="PF02096"/>
    </source>
</evidence>
<evidence type="ECO:0000256" key="9">
    <source>
        <dbReference type="RuleBase" id="RU003945"/>
    </source>
</evidence>
<keyword evidence="8" id="KW-0143">Chaperone</keyword>
<evidence type="ECO:0000256" key="1">
    <source>
        <dbReference type="ARBA" id="ARBA00004651"/>
    </source>
</evidence>
<dbReference type="OrthoDB" id="9780552at2"/>
<comment type="similarity">
    <text evidence="9">Belongs to the OXA1/ALB3/YidC family.</text>
</comment>
<dbReference type="GO" id="GO:0015031">
    <property type="term" value="P:protein transport"/>
    <property type="evidence" value="ECO:0007669"/>
    <property type="project" value="UniProtKB-KW"/>
</dbReference>
<keyword evidence="6 11" id="KW-1133">Transmembrane helix</keyword>
<evidence type="ECO:0000256" key="11">
    <source>
        <dbReference type="SAM" id="Phobius"/>
    </source>
</evidence>
<dbReference type="GO" id="GO:0051205">
    <property type="term" value="P:protein insertion into membrane"/>
    <property type="evidence" value="ECO:0007669"/>
    <property type="project" value="TreeGrafter"/>
</dbReference>
<feature type="transmembrane region" description="Helical" evidence="11">
    <location>
        <begin position="90"/>
        <end position="111"/>
    </location>
</feature>
<keyword evidence="14" id="KW-1185">Reference proteome</keyword>
<keyword evidence="3" id="KW-1003">Cell membrane</keyword>
<sequence length="350" mass="38660">MFAWHWFVNLIASGLDFLAVHTGSAGLAIIVFTVLVKTVLLPLTVKSVRSTSSMQAIQPKIKDLQKKHAGDRAKLQAEQMKLYQEHGINPLSGCLPMVLQMPIFFGLYYAIRHLSNDAVGLWGQPFLWLPSLAVADPYHILPIVAAIFQFIQVRMTRPAGVKSGDSTQQMMQTASNFMPFTVIAIGWVFPSGPVVYWAVSALYSVIQQWFITGWGSLLEWLPFLPDLPEHKRLGYENPEKRAARVAASATSNSGFTGYLNRQFNKQVEKVESASEDVQKVTAKSNGKRVAPDDDESSGKTGRKASARPNGKQATPAGEDAHPPDGDQPSRPSITPRKDRSSKRKRSVESE</sequence>
<evidence type="ECO:0000256" key="6">
    <source>
        <dbReference type="ARBA" id="ARBA00022989"/>
    </source>
</evidence>
<evidence type="ECO:0000256" key="7">
    <source>
        <dbReference type="ARBA" id="ARBA00023136"/>
    </source>
</evidence>
<evidence type="ECO:0000256" key="3">
    <source>
        <dbReference type="ARBA" id="ARBA00022475"/>
    </source>
</evidence>
<dbReference type="PANTHER" id="PTHR12428">
    <property type="entry name" value="OXA1"/>
    <property type="match status" value="1"/>
</dbReference>
<keyword evidence="2" id="KW-0813">Transport</keyword>
<dbReference type="InterPro" id="IPR028055">
    <property type="entry name" value="YidC/Oxa/ALB_C"/>
</dbReference>
<accession>I4EG87</accession>
<feature type="region of interest" description="Disordered" evidence="10">
    <location>
        <begin position="269"/>
        <end position="350"/>
    </location>
</feature>
<comment type="caution">
    <text evidence="13">The sequence shown here is derived from an EMBL/GenBank/DDBJ whole genome shotgun (WGS) entry which is preliminary data.</text>
</comment>
<feature type="transmembrane region" description="Helical" evidence="11">
    <location>
        <begin position="25"/>
        <end position="45"/>
    </location>
</feature>
<dbReference type="CDD" id="cd20070">
    <property type="entry name" value="5TM_YidC_Alb3"/>
    <property type="match status" value="1"/>
</dbReference>
<evidence type="ECO:0000256" key="10">
    <source>
        <dbReference type="SAM" id="MobiDB-lite"/>
    </source>
</evidence>
<dbReference type="Pfam" id="PF02096">
    <property type="entry name" value="60KD_IMP"/>
    <property type="match status" value="1"/>
</dbReference>
<dbReference type="GO" id="GO:0032977">
    <property type="term" value="F:membrane insertase activity"/>
    <property type="evidence" value="ECO:0007669"/>
    <property type="project" value="InterPro"/>
</dbReference>
<evidence type="ECO:0000313" key="13">
    <source>
        <dbReference type="EMBL" id="CCF83699.1"/>
    </source>
</evidence>
<evidence type="ECO:0000313" key="14">
    <source>
        <dbReference type="Proteomes" id="UP000004221"/>
    </source>
</evidence>
<dbReference type="InterPro" id="IPR047196">
    <property type="entry name" value="YidC_ALB_C"/>
</dbReference>